<keyword evidence="2" id="KW-1185">Reference proteome</keyword>
<reference evidence="1" key="1">
    <citation type="journal article" date="2023" name="GigaByte">
        <title>Genome assembly of the bearded iris, Iris pallida Lam.</title>
        <authorList>
            <person name="Bruccoleri R.E."/>
            <person name="Oakeley E.J."/>
            <person name="Faust A.M.E."/>
            <person name="Altorfer M."/>
            <person name="Dessus-Babus S."/>
            <person name="Burckhardt D."/>
            <person name="Oertli M."/>
            <person name="Naumann U."/>
            <person name="Petersen F."/>
            <person name="Wong J."/>
        </authorList>
    </citation>
    <scope>NUCLEOTIDE SEQUENCE</scope>
    <source>
        <strain evidence="1">GSM-AAB239-AS_SAM_17_03QT</strain>
    </source>
</reference>
<evidence type="ECO:0000313" key="1">
    <source>
        <dbReference type="EMBL" id="KAJ6815041.1"/>
    </source>
</evidence>
<reference evidence="1" key="2">
    <citation type="submission" date="2023-04" db="EMBL/GenBank/DDBJ databases">
        <authorList>
            <person name="Bruccoleri R.E."/>
            <person name="Oakeley E.J."/>
            <person name="Faust A.-M."/>
            <person name="Dessus-Babus S."/>
            <person name="Altorfer M."/>
            <person name="Burckhardt D."/>
            <person name="Oertli M."/>
            <person name="Naumann U."/>
            <person name="Petersen F."/>
            <person name="Wong J."/>
        </authorList>
    </citation>
    <scope>NUCLEOTIDE SEQUENCE</scope>
    <source>
        <strain evidence="1">GSM-AAB239-AS_SAM_17_03QT</strain>
        <tissue evidence="1">Leaf</tissue>
    </source>
</reference>
<proteinExistence type="predicted"/>
<comment type="caution">
    <text evidence="1">The sequence shown here is derived from an EMBL/GenBank/DDBJ whole genome shotgun (WGS) entry which is preliminary data.</text>
</comment>
<dbReference type="EMBL" id="JANAVB010029230">
    <property type="protein sequence ID" value="KAJ6815041.1"/>
    <property type="molecule type" value="Genomic_DNA"/>
</dbReference>
<evidence type="ECO:0000313" key="2">
    <source>
        <dbReference type="Proteomes" id="UP001140949"/>
    </source>
</evidence>
<organism evidence="1 2">
    <name type="scientific">Iris pallida</name>
    <name type="common">Sweet iris</name>
    <dbReference type="NCBI Taxonomy" id="29817"/>
    <lineage>
        <taxon>Eukaryota</taxon>
        <taxon>Viridiplantae</taxon>
        <taxon>Streptophyta</taxon>
        <taxon>Embryophyta</taxon>
        <taxon>Tracheophyta</taxon>
        <taxon>Spermatophyta</taxon>
        <taxon>Magnoliopsida</taxon>
        <taxon>Liliopsida</taxon>
        <taxon>Asparagales</taxon>
        <taxon>Iridaceae</taxon>
        <taxon>Iridoideae</taxon>
        <taxon>Irideae</taxon>
        <taxon>Iris</taxon>
    </lineage>
</organism>
<name>A0AAX6FGD7_IRIPA</name>
<gene>
    <name evidence="1" type="ORF">M6B38_136055</name>
</gene>
<accession>A0AAX6FGD7</accession>
<dbReference type="AlphaFoldDB" id="A0AAX6FGD7"/>
<dbReference type="Proteomes" id="UP001140949">
    <property type="component" value="Unassembled WGS sequence"/>
</dbReference>
<sequence length="58" mass="6593">MTRREFTDQFDFHSSGIHFQPPKLRRVQTASSHFLLTKSATSRTSCCASAFPGSTWNE</sequence>
<protein>
    <submittedName>
        <fullName evidence="1">Carboxylesterase 18</fullName>
    </submittedName>
</protein>